<dbReference type="InterPro" id="IPR023375">
    <property type="entry name" value="ADC_dom_sf"/>
</dbReference>
<sequence>MRALAAVPHDQGPRRDSLFDKIPERIKDYAGRFSLVDGVPFKLPVAATNSPALMAIFPIDAEKARAFLPKGIHPLRLWKKALLIVTVIDYRETPIGKYVEYSIAIACTHGRKPAPRLLPALFMDFFKAGQYVVDLPVSSEISVKGGKGIWGMPKHQGHLNFTISEERISSQYDLDGKLVAYVEIEPPKKTCIPVRTKASNYCSFRGMLMKSDIFLDARCGVRLFRNAKARFVIGDHPRLQAMKELEIGEAIATVFLPSITGTLDDHVESWFLDFDQLPEKAPEGMESVVGLSLSEEWLSPPSAPIPPHADGRC</sequence>
<gene>
    <name evidence="1" type="ORF">HA520_02465</name>
</gene>
<comment type="caution">
    <text evidence="1">The sequence shown here is derived from an EMBL/GenBank/DDBJ whole genome shotgun (WGS) entry which is preliminary data.</text>
</comment>
<evidence type="ECO:0000313" key="1">
    <source>
        <dbReference type="EMBL" id="NHN76156.1"/>
    </source>
</evidence>
<dbReference type="Gene3D" id="2.40.400.10">
    <property type="entry name" value="Acetoacetate decarboxylase-like"/>
    <property type="match status" value="1"/>
</dbReference>
<dbReference type="SUPFAM" id="SSF160104">
    <property type="entry name" value="Acetoacetate decarboxylase-like"/>
    <property type="match status" value="1"/>
</dbReference>
<accession>A0AA43Z4K8</accession>
<dbReference type="EMBL" id="JAAPAP010000002">
    <property type="protein sequence ID" value="NHN76156.1"/>
    <property type="molecule type" value="Genomic_DNA"/>
</dbReference>
<reference evidence="1" key="1">
    <citation type="submission" date="2020-03" db="EMBL/GenBank/DDBJ databases">
        <title>Genome assembly of Azotobacter chroococcum W5.</title>
        <authorList>
            <person name="Kannepalli A."/>
        </authorList>
    </citation>
    <scope>NUCLEOTIDE SEQUENCE</scope>
    <source>
        <strain evidence="1">W5</strain>
    </source>
</reference>
<name>A0AA43Z4K8_9GAMM</name>
<evidence type="ECO:0000313" key="2">
    <source>
        <dbReference type="Proteomes" id="UP000736384"/>
    </source>
</evidence>
<organism evidence="1 2">
    <name type="scientific">Azotobacter chroococcum</name>
    <dbReference type="NCBI Taxonomy" id="353"/>
    <lineage>
        <taxon>Bacteria</taxon>
        <taxon>Pseudomonadati</taxon>
        <taxon>Pseudomonadota</taxon>
        <taxon>Gammaproteobacteria</taxon>
        <taxon>Pseudomonadales</taxon>
        <taxon>Pseudomonadaceae</taxon>
        <taxon>Azotobacter</taxon>
    </lineage>
</organism>
<proteinExistence type="predicted"/>
<dbReference type="GO" id="GO:0016829">
    <property type="term" value="F:lyase activity"/>
    <property type="evidence" value="ECO:0007669"/>
    <property type="project" value="InterPro"/>
</dbReference>
<dbReference type="Proteomes" id="UP000736384">
    <property type="component" value="Unassembled WGS sequence"/>
</dbReference>
<dbReference type="Pfam" id="PF06314">
    <property type="entry name" value="ADC"/>
    <property type="match status" value="1"/>
</dbReference>
<protein>
    <submittedName>
        <fullName evidence="1">Acetoacetate decarboxylase family protein</fullName>
    </submittedName>
</protein>
<dbReference type="AlphaFoldDB" id="A0AA43Z4K8"/>
<dbReference type="InterPro" id="IPR010451">
    <property type="entry name" value="Acetoacetate_decarboxylase"/>
</dbReference>